<keyword evidence="11" id="KW-1185">Reference proteome</keyword>
<dbReference type="GO" id="GO:0015031">
    <property type="term" value="P:protein transport"/>
    <property type="evidence" value="ECO:0007669"/>
    <property type="project" value="UniProtKB-KW"/>
</dbReference>
<keyword evidence="7" id="KW-0496">Mitochondrion</keyword>
<keyword evidence="5" id="KW-0653">Protein transport</keyword>
<keyword evidence="8" id="KW-1015">Disulfide bond</keyword>
<evidence type="ECO:0000256" key="2">
    <source>
        <dbReference type="ARBA" id="ARBA00022448"/>
    </source>
</evidence>
<dbReference type="Gene3D" id="1.25.40.10">
    <property type="entry name" value="Tetratricopeptide repeat domain"/>
    <property type="match status" value="1"/>
</dbReference>
<feature type="domain" description="Tim10-like" evidence="9">
    <location>
        <begin position="159"/>
        <end position="210"/>
    </location>
</feature>
<dbReference type="InterPro" id="IPR011990">
    <property type="entry name" value="TPR-like_helical_dom_sf"/>
</dbReference>
<protein>
    <recommendedName>
        <fullName evidence="9">Tim10-like domain-containing protein</fullName>
    </recommendedName>
</protein>
<evidence type="ECO:0000256" key="3">
    <source>
        <dbReference type="ARBA" id="ARBA00022723"/>
    </source>
</evidence>
<dbReference type="SUPFAM" id="SSF144122">
    <property type="entry name" value="Tim10-like"/>
    <property type="match status" value="1"/>
</dbReference>
<evidence type="ECO:0000256" key="4">
    <source>
        <dbReference type="ARBA" id="ARBA00022833"/>
    </source>
</evidence>
<dbReference type="InParanoid" id="A0A7N2QXQ8"/>
<dbReference type="InterPro" id="IPR050673">
    <property type="entry name" value="Mito_inner_translocase_sub"/>
</dbReference>
<evidence type="ECO:0000313" key="11">
    <source>
        <dbReference type="Proteomes" id="UP000594261"/>
    </source>
</evidence>
<comment type="subcellular location">
    <subcellularLocation>
        <location evidence="1">Mitochondrion</location>
    </subcellularLocation>
</comment>
<dbReference type="GO" id="GO:0046872">
    <property type="term" value="F:metal ion binding"/>
    <property type="evidence" value="ECO:0007669"/>
    <property type="project" value="UniProtKB-KW"/>
</dbReference>
<keyword evidence="2" id="KW-0813">Transport</keyword>
<dbReference type="InterPro" id="IPR035427">
    <property type="entry name" value="Tim10-like_dom_sf"/>
</dbReference>
<evidence type="ECO:0000256" key="7">
    <source>
        <dbReference type="ARBA" id="ARBA00023128"/>
    </source>
</evidence>
<evidence type="ECO:0000256" key="5">
    <source>
        <dbReference type="ARBA" id="ARBA00022927"/>
    </source>
</evidence>
<sequence>MDKSMLADLDTLPEEDKIRMSTMIDQLQIRDREMEESRISFSKVTFTILIDAFVDQMTWKKHFRYNLLWKYWALMLLKEMGELASSKCGYLQFKLQTAGVFYEDGKWIKAEVLHKVMIESGLKPSNSIYNIISEVKNDTLFKISFTPVQNFHHLSPQSLRMYNSLVERCFNDCVDTFKHKSLQKQEETCVRRCAEKFLKHSMRVGLRFAELNQGAATQD</sequence>
<dbReference type="GO" id="GO:0005739">
    <property type="term" value="C:mitochondrion"/>
    <property type="evidence" value="ECO:0007669"/>
    <property type="project" value="UniProtKB-SubCell"/>
</dbReference>
<dbReference type="FunCoup" id="A0A7N2QXQ8">
    <property type="interactions" value="2852"/>
</dbReference>
<evidence type="ECO:0000313" key="10">
    <source>
        <dbReference type="EnsemblPlants" id="QL01p031927:mrna"/>
    </source>
</evidence>
<name>A0A7N2QXQ8_QUELO</name>
<dbReference type="EnsemblPlants" id="QL01p031927:mrna">
    <property type="protein sequence ID" value="QL01p031927:mrna"/>
    <property type="gene ID" value="QL01p031927"/>
</dbReference>
<dbReference type="Gene3D" id="1.10.287.810">
    <property type="entry name" value="Mitochondrial import inner membrane translocase subunit tim13 like domains"/>
    <property type="match status" value="1"/>
</dbReference>
<dbReference type="AlphaFoldDB" id="A0A7N2QXQ8"/>
<organism evidence="10 11">
    <name type="scientific">Quercus lobata</name>
    <name type="common">Valley oak</name>
    <dbReference type="NCBI Taxonomy" id="97700"/>
    <lineage>
        <taxon>Eukaryota</taxon>
        <taxon>Viridiplantae</taxon>
        <taxon>Streptophyta</taxon>
        <taxon>Embryophyta</taxon>
        <taxon>Tracheophyta</taxon>
        <taxon>Spermatophyta</taxon>
        <taxon>Magnoliopsida</taxon>
        <taxon>eudicotyledons</taxon>
        <taxon>Gunneridae</taxon>
        <taxon>Pentapetalae</taxon>
        <taxon>rosids</taxon>
        <taxon>fabids</taxon>
        <taxon>Fagales</taxon>
        <taxon>Fagaceae</taxon>
        <taxon>Quercus</taxon>
    </lineage>
</organism>
<dbReference type="InterPro" id="IPR004217">
    <property type="entry name" value="Tim10-like"/>
</dbReference>
<dbReference type="PANTHER" id="PTHR13172">
    <property type="entry name" value="MITOCHONDRIAL IMPORT INNER MEMBRANE TRANSLOCASE SUBUNIT TIM9B"/>
    <property type="match status" value="1"/>
</dbReference>
<keyword evidence="6" id="KW-0811">Translocation</keyword>
<evidence type="ECO:0000256" key="6">
    <source>
        <dbReference type="ARBA" id="ARBA00023010"/>
    </source>
</evidence>
<reference evidence="10" key="2">
    <citation type="submission" date="2021-01" db="UniProtKB">
        <authorList>
            <consortium name="EnsemblPlants"/>
        </authorList>
    </citation>
    <scope>IDENTIFICATION</scope>
</reference>
<evidence type="ECO:0000256" key="8">
    <source>
        <dbReference type="ARBA" id="ARBA00023157"/>
    </source>
</evidence>
<dbReference type="EMBL" id="LRBV02000001">
    <property type="status" value="NOT_ANNOTATED_CDS"/>
    <property type="molecule type" value="Genomic_DNA"/>
</dbReference>
<dbReference type="Proteomes" id="UP000594261">
    <property type="component" value="Chromosome 1"/>
</dbReference>
<accession>A0A7N2QXQ8</accession>
<keyword evidence="3" id="KW-0479">Metal-binding</keyword>
<dbReference type="Gramene" id="QL01p031927:mrna">
    <property type="protein sequence ID" value="QL01p031927:mrna"/>
    <property type="gene ID" value="QL01p031927"/>
</dbReference>
<proteinExistence type="predicted"/>
<dbReference type="Pfam" id="PF02953">
    <property type="entry name" value="zf-Tim10_DDP"/>
    <property type="match status" value="1"/>
</dbReference>
<reference evidence="10 11" key="1">
    <citation type="journal article" date="2016" name="G3 (Bethesda)">
        <title>First Draft Assembly and Annotation of the Genome of a California Endemic Oak Quercus lobata Nee (Fagaceae).</title>
        <authorList>
            <person name="Sork V.L."/>
            <person name="Fitz-Gibbon S.T."/>
            <person name="Puiu D."/>
            <person name="Crepeau M."/>
            <person name="Gugger P.F."/>
            <person name="Sherman R."/>
            <person name="Stevens K."/>
            <person name="Langley C.H."/>
            <person name="Pellegrini M."/>
            <person name="Salzberg S.L."/>
        </authorList>
    </citation>
    <scope>NUCLEOTIDE SEQUENCE [LARGE SCALE GENOMIC DNA]</scope>
    <source>
        <strain evidence="10 11">cv. SW786</strain>
    </source>
</reference>
<evidence type="ECO:0000259" key="9">
    <source>
        <dbReference type="Pfam" id="PF02953"/>
    </source>
</evidence>
<evidence type="ECO:0000256" key="1">
    <source>
        <dbReference type="ARBA" id="ARBA00004173"/>
    </source>
</evidence>
<keyword evidence="4" id="KW-0862">Zinc</keyword>